<feature type="transmembrane region" description="Helical" evidence="1">
    <location>
        <begin position="164"/>
        <end position="186"/>
    </location>
</feature>
<organism evidence="2">
    <name type="scientific">Candidatus Aramenus sulfurataquae</name>
    <dbReference type="NCBI Taxonomy" id="1326980"/>
    <lineage>
        <taxon>Archaea</taxon>
        <taxon>Thermoproteota</taxon>
        <taxon>Thermoprotei</taxon>
        <taxon>Sulfolobales</taxon>
        <taxon>Sulfolobaceae</taxon>
        <taxon>Candidatus Aramenus</taxon>
    </lineage>
</organism>
<proteinExistence type="predicted"/>
<feature type="transmembrane region" description="Helical" evidence="1">
    <location>
        <begin position="7"/>
        <end position="36"/>
    </location>
</feature>
<keyword evidence="1" id="KW-0472">Membrane</keyword>
<feature type="transmembrane region" description="Helical" evidence="1">
    <location>
        <begin position="198"/>
        <end position="227"/>
    </location>
</feature>
<dbReference type="AlphaFoldDB" id="A0AAE3FNY3"/>
<sequence>MKYAPEILSAVVFALLFLPFHYFLPAYLVVLAGLYYLGEWRYLPVISALGAILHLEGFAVVALSLPVFLASKWDKKVVTTSLAVSSISLAVNSTVIDVFLVLVSSAVFLSKALDYRGVVLSGIAFLVASVFDSSFMDTSYFLLLGGIIGALIDGRTGRTEGWKLALAAASVFLAQFYSSFGLPFVLTSIGISLFYPPATFVALATLYFSGFAYAPYFLPLVVLPYFFDNLPSYVMTSLGLGISSPYSLPLIFVLARLEKKALVIASVVLS</sequence>
<feature type="transmembrane region" description="Helical" evidence="1">
    <location>
        <begin position="42"/>
        <end position="70"/>
    </location>
</feature>
<gene>
    <name evidence="2" type="ORF">TQ35_010250</name>
</gene>
<keyword evidence="1" id="KW-0812">Transmembrane</keyword>
<evidence type="ECO:0000256" key="1">
    <source>
        <dbReference type="SAM" id="Phobius"/>
    </source>
</evidence>
<comment type="caution">
    <text evidence="2">The sequence shown here is derived from an EMBL/GenBank/DDBJ whole genome shotgun (WGS) entry which is preliminary data.</text>
</comment>
<reference evidence="2" key="1">
    <citation type="submission" date="2022-05" db="EMBL/GenBank/DDBJ databases">
        <title>Metagenome Sequencing of an Archaeal-Dominated Microbial Community from a Hot Spring at the Los Azufres Geothermal Field, Mexico.</title>
        <authorList>
            <person name="Marin-Paredes R."/>
            <person name="Martinez-Romero E."/>
            <person name="Servin-Garciduenas L.E."/>
        </authorList>
    </citation>
    <scope>NUCLEOTIDE SEQUENCE</scope>
    <source>
        <strain evidence="2">AZ1-454</strain>
    </source>
</reference>
<name>A0AAE3FNY3_9CREN</name>
<dbReference type="EMBL" id="JZWS02000079">
    <property type="protein sequence ID" value="MCL7344937.1"/>
    <property type="molecule type" value="Genomic_DNA"/>
</dbReference>
<evidence type="ECO:0000313" key="2">
    <source>
        <dbReference type="EMBL" id="MCL7344937.1"/>
    </source>
</evidence>
<feature type="non-terminal residue" evidence="2">
    <location>
        <position position="270"/>
    </location>
</feature>
<protein>
    <submittedName>
        <fullName evidence="2">Uncharacterized protein</fullName>
    </submittedName>
</protein>
<feature type="transmembrane region" description="Helical" evidence="1">
    <location>
        <begin position="82"/>
        <end position="109"/>
    </location>
</feature>
<keyword evidence="1" id="KW-1133">Transmembrane helix</keyword>
<accession>A0AAE3FNY3</accession>
<feature type="transmembrane region" description="Helical" evidence="1">
    <location>
        <begin position="233"/>
        <end position="255"/>
    </location>
</feature>
<feature type="transmembrane region" description="Helical" evidence="1">
    <location>
        <begin position="115"/>
        <end position="133"/>
    </location>
</feature>